<comment type="similarity">
    <text evidence="2">Belongs to the replication factor A protein 3 family.</text>
</comment>
<comment type="subcellular location">
    <subcellularLocation>
        <location evidence="1">Nucleus</location>
    </subcellularLocation>
</comment>
<reference evidence="4 5" key="1">
    <citation type="submission" date="2023-09" db="EMBL/GenBank/DDBJ databases">
        <title>Pangenome analysis of Batrachochytrium dendrobatidis and related Chytrids.</title>
        <authorList>
            <person name="Yacoub M.N."/>
            <person name="Stajich J.E."/>
            <person name="James T.Y."/>
        </authorList>
    </citation>
    <scope>NUCLEOTIDE SEQUENCE [LARGE SCALE GENOMIC DNA]</scope>
    <source>
        <strain evidence="4 5">JEL0888</strain>
    </source>
</reference>
<dbReference type="Proteomes" id="UP001527925">
    <property type="component" value="Unassembled WGS sequence"/>
</dbReference>
<evidence type="ECO:0000256" key="1">
    <source>
        <dbReference type="ARBA" id="ARBA00004123"/>
    </source>
</evidence>
<dbReference type="PANTHER" id="PTHR15114">
    <property type="entry name" value="REPLICATION PROTEIN A3"/>
    <property type="match status" value="1"/>
</dbReference>
<organism evidence="4 5">
    <name type="scientific">Polyrhizophydium stewartii</name>
    <dbReference type="NCBI Taxonomy" id="2732419"/>
    <lineage>
        <taxon>Eukaryota</taxon>
        <taxon>Fungi</taxon>
        <taxon>Fungi incertae sedis</taxon>
        <taxon>Chytridiomycota</taxon>
        <taxon>Chytridiomycota incertae sedis</taxon>
        <taxon>Chytridiomycetes</taxon>
        <taxon>Rhizophydiales</taxon>
        <taxon>Rhizophydiales incertae sedis</taxon>
        <taxon>Polyrhizophydium</taxon>
    </lineage>
</organism>
<evidence type="ECO:0000256" key="2">
    <source>
        <dbReference type="ARBA" id="ARBA00009761"/>
    </source>
</evidence>
<dbReference type="SUPFAM" id="SSF50249">
    <property type="entry name" value="Nucleic acid-binding proteins"/>
    <property type="match status" value="1"/>
</dbReference>
<dbReference type="PANTHER" id="PTHR15114:SF1">
    <property type="entry name" value="REPLICATION PROTEIN A 14 KDA SUBUNIT"/>
    <property type="match status" value="1"/>
</dbReference>
<gene>
    <name evidence="4" type="ORF">HK105_201668</name>
</gene>
<proteinExistence type="inferred from homology"/>
<dbReference type="InterPro" id="IPR012340">
    <property type="entry name" value="NA-bd_OB-fold"/>
</dbReference>
<dbReference type="EMBL" id="JADGIZ020000005">
    <property type="protein sequence ID" value="KAL2918834.1"/>
    <property type="molecule type" value="Genomic_DNA"/>
</dbReference>
<accession>A0ABR4NH24</accession>
<dbReference type="CDD" id="cd04479">
    <property type="entry name" value="RPA3"/>
    <property type="match status" value="1"/>
</dbReference>
<sequence length="107" mass="11690">MGAEATPRINSALLQKNVGRPVRLVGKVIGLNATHAFIEASDRGQVNVQLTAGSIIRQGVVEVLGRVNPDLSIAEMSSFMFQEDYDCDTYNRMVTLAHSQPELFGWA</sequence>
<protein>
    <recommendedName>
        <fullName evidence="6">Replication factor A protein 3</fullName>
    </recommendedName>
</protein>
<dbReference type="Pfam" id="PF08661">
    <property type="entry name" value="Rep_fac-A_3"/>
    <property type="match status" value="1"/>
</dbReference>
<name>A0ABR4NH24_9FUNG</name>
<dbReference type="InterPro" id="IPR013970">
    <property type="entry name" value="Rfa2"/>
</dbReference>
<keyword evidence="5" id="KW-1185">Reference proteome</keyword>
<keyword evidence="3" id="KW-0539">Nucleus</keyword>
<comment type="caution">
    <text evidence="4">The sequence shown here is derived from an EMBL/GenBank/DDBJ whole genome shotgun (WGS) entry which is preliminary data.</text>
</comment>
<evidence type="ECO:0000256" key="3">
    <source>
        <dbReference type="ARBA" id="ARBA00023242"/>
    </source>
</evidence>
<evidence type="ECO:0008006" key="6">
    <source>
        <dbReference type="Google" id="ProtNLM"/>
    </source>
</evidence>
<evidence type="ECO:0000313" key="5">
    <source>
        <dbReference type="Proteomes" id="UP001527925"/>
    </source>
</evidence>
<dbReference type="Gene3D" id="2.40.50.140">
    <property type="entry name" value="Nucleic acid-binding proteins"/>
    <property type="match status" value="1"/>
</dbReference>
<evidence type="ECO:0000313" key="4">
    <source>
        <dbReference type="EMBL" id="KAL2918834.1"/>
    </source>
</evidence>